<dbReference type="RefSeq" id="WP_307279654.1">
    <property type="nucleotide sequence ID" value="NZ_JAUSVX010000012.1"/>
</dbReference>
<dbReference type="Proteomes" id="UP001242480">
    <property type="component" value="Unassembled WGS sequence"/>
</dbReference>
<comment type="similarity">
    <text evidence="4 8">Belongs to the glycosyltransferase 1 family. Bacterial/plant glycogen synthase subfamily.</text>
</comment>
<name>A0ABU0JHM1_9HYPH</name>
<dbReference type="Gene3D" id="3.40.50.2000">
    <property type="entry name" value="Glycogen Phosphorylase B"/>
    <property type="match status" value="2"/>
</dbReference>
<dbReference type="EMBL" id="JAUSVX010000012">
    <property type="protein sequence ID" value="MDQ0472607.1"/>
    <property type="molecule type" value="Genomic_DNA"/>
</dbReference>
<evidence type="ECO:0000256" key="7">
    <source>
        <dbReference type="ARBA" id="ARBA00023056"/>
    </source>
</evidence>
<dbReference type="PANTHER" id="PTHR45825:SF8">
    <property type="entry name" value="GLYCOGEN SYNTHASE"/>
    <property type="match status" value="1"/>
</dbReference>
<accession>A0ABU0JHM1</accession>
<dbReference type="NCBIfam" id="NF001899">
    <property type="entry name" value="PRK00654.1-2"/>
    <property type="match status" value="1"/>
</dbReference>
<dbReference type="NCBIfam" id="NF001901">
    <property type="entry name" value="PRK00654.1-5"/>
    <property type="match status" value="1"/>
</dbReference>
<keyword evidence="12" id="KW-1185">Reference proteome</keyword>
<feature type="domain" description="Glycosyl transferase family 1" evidence="9">
    <location>
        <begin position="292"/>
        <end position="446"/>
    </location>
</feature>
<sequence>MKILFVTSEFADFAKAGGLADVAAALPRALRAQGVDARVLLPGFQKVIDELDVLTLVGTLPRRAGIGPCLLGEAKTRDGLPLYVVLDPSLYQREGNAYAGPDGQDWPDNDLRFARLSLAAEQIADGKAGLAWKPDLVHANDWPTGLAPAFLKWENSTVPSIMTVHNLAYQGLFPEDRRGQLGIPDEAFTLDGVEFYGQISLVKAGLSYADHITAVSPTYAREITEPEHGAGLEGLIAGKAREGGLTGILNGLGGDWDPRHDPHLAQPFDAQDTAGKAVMKERVRTSLCLAPAEGPLFGVVSRLVHQKGMDLVAEVASAIVERGGQIAILGVGDAETEDRLREAVRYNRDHVAMLNGFNEPMAHRIMAASDFYLTPSRFEPCGLSQMHAQRYGALPVAHATGGLVDTITDGETGFLFPDFSVESFLSAIDRAFAVHADPPALERMRAAAMRRSFDWADSAEEYIKLYARLTGKPLLRLAGTGGARAGATTADLRAASCMDRP</sequence>
<dbReference type="InterPro" id="IPR001296">
    <property type="entry name" value="Glyco_trans_1"/>
</dbReference>
<proteinExistence type="inferred from homology"/>
<evidence type="ECO:0000256" key="2">
    <source>
        <dbReference type="ARBA" id="ARBA00002764"/>
    </source>
</evidence>
<evidence type="ECO:0000256" key="1">
    <source>
        <dbReference type="ARBA" id="ARBA00001478"/>
    </source>
</evidence>
<reference evidence="11 12" key="1">
    <citation type="submission" date="2023-07" db="EMBL/GenBank/DDBJ databases">
        <title>Genomic Encyclopedia of Type Strains, Phase IV (KMG-IV): sequencing the most valuable type-strain genomes for metagenomic binning, comparative biology and taxonomic classification.</title>
        <authorList>
            <person name="Goeker M."/>
        </authorList>
    </citation>
    <scope>NUCLEOTIDE SEQUENCE [LARGE SCALE GENOMIC DNA]</scope>
    <source>
        <strain evidence="11 12">DSM 19619</strain>
    </source>
</reference>
<evidence type="ECO:0000259" key="9">
    <source>
        <dbReference type="Pfam" id="PF00534"/>
    </source>
</evidence>
<evidence type="ECO:0000259" key="10">
    <source>
        <dbReference type="Pfam" id="PF08323"/>
    </source>
</evidence>
<protein>
    <recommendedName>
        <fullName evidence="8">Glycogen synthase</fullName>
        <ecNumber evidence="8">2.4.1.21</ecNumber>
    </recommendedName>
    <alternativeName>
        <fullName evidence="8">Starch [bacterial glycogen] synthase</fullName>
    </alternativeName>
</protein>
<comment type="pathway">
    <text evidence="3 8">Glycan biosynthesis; glycogen biosynthesis.</text>
</comment>
<evidence type="ECO:0000313" key="11">
    <source>
        <dbReference type="EMBL" id="MDQ0472607.1"/>
    </source>
</evidence>
<dbReference type="PANTHER" id="PTHR45825">
    <property type="entry name" value="GRANULE-BOUND STARCH SYNTHASE 1, CHLOROPLASTIC/AMYLOPLASTIC"/>
    <property type="match status" value="1"/>
</dbReference>
<comment type="function">
    <text evidence="2 8">Synthesizes alpha-1,4-glucan chains using ADP-glucose.</text>
</comment>
<organism evidence="11 12">
    <name type="scientific">Labrys wisconsinensis</name>
    <dbReference type="NCBI Taxonomy" id="425677"/>
    <lineage>
        <taxon>Bacteria</taxon>
        <taxon>Pseudomonadati</taxon>
        <taxon>Pseudomonadota</taxon>
        <taxon>Alphaproteobacteria</taxon>
        <taxon>Hyphomicrobiales</taxon>
        <taxon>Xanthobacteraceae</taxon>
        <taxon>Labrys</taxon>
    </lineage>
</organism>
<dbReference type="InterPro" id="IPR013534">
    <property type="entry name" value="Starch_synth_cat_dom"/>
</dbReference>
<keyword evidence="6 8" id="KW-0808">Transferase</keyword>
<evidence type="ECO:0000256" key="8">
    <source>
        <dbReference type="HAMAP-Rule" id="MF_00484"/>
    </source>
</evidence>
<evidence type="ECO:0000256" key="3">
    <source>
        <dbReference type="ARBA" id="ARBA00004964"/>
    </source>
</evidence>
<evidence type="ECO:0000256" key="5">
    <source>
        <dbReference type="ARBA" id="ARBA00022676"/>
    </source>
</evidence>
<evidence type="ECO:0000256" key="4">
    <source>
        <dbReference type="ARBA" id="ARBA00010281"/>
    </source>
</evidence>
<dbReference type="CDD" id="cd03791">
    <property type="entry name" value="GT5_Glycogen_synthase_DULL1-like"/>
    <property type="match status" value="1"/>
</dbReference>
<dbReference type="Pfam" id="PF00534">
    <property type="entry name" value="Glycos_transf_1"/>
    <property type="match status" value="1"/>
</dbReference>
<feature type="binding site" evidence="8">
    <location>
        <position position="15"/>
    </location>
    <ligand>
        <name>ADP-alpha-D-glucose</name>
        <dbReference type="ChEBI" id="CHEBI:57498"/>
    </ligand>
</feature>
<dbReference type="Pfam" id="PF08323">
    <property type="entry name" value="Glyco_transf_5"/>
    <property type="match status" value="1"/>
</dbReference>
<dbReference type="EC" id="2.4.1.21" evidence="8"/>
<keyword evidence="7 8" id="KW-0320">Glycogen biosynthesis</keyword>
<evidence type="ECO:0000313" key="12">
    <source>
        <dbReference type="Proteomes" id="UP001242480"/>
    </source>
</evidence>
<dbReference type="SUPFAM" id="SSF53756">
    <property type="entry name" value="UDP-Glycosyltransferase/glycogen phosphorylase"/>
    <property type="match status" value="1"/>
</dbReference>
<evidence type="ECO:0000256" key="6">
    <source>
        <dbReference type="ARBA" id="ARBA00022679"/>
    </source>
</evidence>
<dbReference type="GO" id="GO:0009011">
    <property type="term" value="F:alpha-1,4-glucan glucosyltransferase (ADP-glucose donor) activity"/>
    <property type="evidence" value="ECO:0007669"/>
    <property type="project" value="UniProtKB-EC"/>
</dbReference>
<feature type="domain" description="Starch synthase catalytic" evidence="10">
    <location>
        <begin position="2"/>
        <end position="236"/>
    </location>
</feature>
<comment type="catalytic activity">
    <reaction evidence="1 8">
        <text>[(1-&gt;4)-alpha-D-glucosyl](n) + ADP-alpha-D-glucose = [(1-&gt;4)-alpha-D-glucosyl](n+1) + ADP + H(+)</text>
        <dbReference type="Rhea" id="RHEA:18189"/>
        <dbReference type="Rhea" id="RHEA-COMP:9584"/>
        <dbReference type="Rhea" id="RHEA-COMP:9587"/>
        <dbReference type="ChEBI" id="CHEBI:15378"/>
        <dbReference type="ChEBI" id="CHEBI:15444"/>
        <dbReference type="ChEBI" id="CHEBI:57498"/>
        <dbReference type="ChEBI" id="CHEBI:456216"/>
        <dbReference type="EC" id="2.4.1.21"/>
    </reaction>
</comment>
<dbReference type="HAMAP" id="MF_00484">
    <property type="entry name" value="Glycogen_synth"/>
    <property type="match status" value="1"/>
</dbReference>
<dbReference type="InterPro" id="IPR011835">
    <property type="entry name" value="GS/SS"/>
</dbReference>
<keyword evidence="5 8" id="KW-0328">Glycosyltransferase</keyword>
<gene>
    <name evidence="8" type="primary">glgA</name>
    <name evidence="11" type="ORF">QO011_005636</name>
</gene>
<dbReference type="NCBIfam" id="TIGR02095">
    <property type="entry name" value="glgA"/>
    <property type="match status" value="1"/>
</dbReference>
<comment type="caution">
    <text evidence="11">The sequence shown here is derived from an EMBL/GenBank/DDBJ whole genome shotgun (WGS) entry which is preliminary data.</text>
</comment>